<dbReference type="AlphaFoldDB" id="A0AAD1SJG4"/>
<name>A0AAD1SJG4_PELCU</name>
<evidence type="ECO:0000256" key="1">
    <source>
        <dbReference type="SAM" id="MobiDB-lite"/>
    </source>
</evidence>
<reference evidence="2" key="1">
    <citation type="submission" date="2022-03" db="EMBL/GenBank/DDBJ databases">
        <authorList>
            <person name="Alioto T."/>
            <person name="Alioto T."/>
            <person name="Gomez Garrido J."/>
        </authorList>
    </citation>
    <scope>NUCLEOTIDE SEQUENCE</scope>
</reference>
<organism evidence="2 3">
    <name type="scientific">Pelobates cultripes</name>
    <name type="common">Western spadefoot toad</name>
    <dbReference type="NCBI Taxonomy" id="61616"/>
    <lineage>
        <taxon>Eukaryota</taxon>
        <taxon>Metazoa</taxon>
        <taxon>Chordata</taxon>
        <taxon>Craniata</taxon>
        <taxon>Vertebrata</taxon>
        <taxon>Euteleostomi</taxon>
        <taxon>Amphibia</taxon>
        <taxon>Batrachia</taxon>
        <taxon>Anura</taxon>
        <taxon>Pelobatoidea</taxon>
        <taxon>Pelobatidae</taxon>
        <taxon>Pelobates</taxon>
    </lineage>
</organism>
<keyword evidence="3" id="KW-1185">Reference proteome</keyword>
<dbReference type="EMBL" id="OW240917">
    <property type="protein sequence ID" value="CAH2299958.1"/>
    <property type="molecule type" value="Genomic_DNA"/>
</dbReference>
<accession>A0AAD1SJG4</accession>
<evidence type="ECO:0000313" key="2">
    <source>
        <dbReference type="EMBL" id="CAH2299958.1"/>
    </source>
</evidence>
<sequence length="118" mass="13094">MGTWKRANALSISSDSDSDSVEVSDTSDLIDPVYCDDSSPERSVTVAPAIEAEREVDDSTILGPQGKPLLDPYAQHNPCSAEWYPTDHVAKYISTRVRKPLDKAMRNKFRAECPHPDM</sequence>
<evidence type="ECO:0000313" key="3">
    <source>
        <dbReference type="Proteomes" id="UP001295444"/>
    </source>
</evidence>
<feature type="non-terminal residue" evidence="2">
    <location>
        <position position="118"/>
    </location>
</feature>
<proteinExistence type="predicted"/>
<gene>
    <name evidence="2" type="ORF">PECUL_23A045421</name>
</gene>
<dbReference type="Proteomes" id="UP001295444">
    <property type="component" value="Chromosome 06"/>
</dbReference>
<protein>
    <submittedName>
        <fullName evidence="2">Uncharacterized protein</fullName>
    </submittedName>
</protein>
<feature type="region of interest" description="Disordered" evidence="1">
    <location>
        <begin position="1"/>
        <end position="42"/>
    </location>
</feature>